<dbReference type="RefSeq" id="WP_012065729.1">
    <property type="nucleotide sequence ID" value="NC_009633.1"/>
</dbReference>
<dbReference type="InterPro" id="IPR011322">
    <property type="entry name" value="N-reg_PII-like_a/b"/>
</dbReference>
<dbReference type="EMBL" id="CP000724">
    <property type="protein sequence ID" value="ABR50844.1"/>
    <property type="molecule type" value="Genomic_DNA"/>
</dbReference>
<name>A6TXC6_ALKMQ</name>
<evidence type="ECO:0000313" key="2">
    <source>
        <dbReference type="Proteomes" id="UP000001572"/>
    </source>
</evidence>
<accession>A6TXC6</accession>
<dbReference type="STRING" id="293826.Amet_4778"/>
<keyword evidence="2" id="KW-1185">Reference proteome</keyword>
<dbReference type="eggNOG" id="ENOG50330FP">
    <property type="taxonomic scope" value="Bacteria"/>
</dbReference>
<dbReference type="KEGG" id="amt:Amet_4778"/>
<dbReference type="Proteomes" id="UP000001572">
    <property type="component" value="Chromosome"/>
</dbReference>
<reference evidence="2" key="1">
    <citation type="journal article" date="2016" name="Genome Announc.">
        <title>Complete genome sequence of Alkaliphilus metalliredigens strain QYMF, an alkaliphilic and metal-reducing bacterium isolated from borax-contaminated leachate ponds.</title>
        <authorList>
            <person name="Hwang C."/>
            <person name="Copeland A."/>
            <person name="Lucas S."/>
            <person name="Lapidus A."/>
            <person name="Barry K."/>
            <person name="Detter J.C."/>
            <person name="Glavina Del Rio T."/>
            <person name="Hammon N."/>
            <person name="Israni S."/>
            <person name="Dalin E."/>
            <person name="Tice H."/>
            <person name="Pitluck S."/>
            <person name="Chertkov O."/>
            <person name="Brettin T."/>
            <person name="Bruce D."/>
            <person name="Han C."/>
            <person name="Schmutz J."/>
            <person name="Larimer F."/>
            <person name="Land M.L."/>
            <person name="Hauser L."/>
            <person name="Kyrpides N."/>
            <person name="Mikhailova N."/>
            <person name="Ye Q."/>
            <person name="Zhou J."/>
            <person name="Richardson P."/>
            <person name="Fields M.W."/>
        </authorList>
    </citation>
    <scope>NUCLEOTIDE SEQUENCE [LARGE SCALE GENOMIC DNA]</scope>
    <source>
        <strain evidence="2">QYMF</strain>
    </source>
</reference>
<dbReference type="AlphaFoldDB" id="A6TXC6"/>
<protein>
    <recommendedName>
        <fullName evidence="3">Nitrogen regulatory protein P-II</fullName>
    </recommendedName>
</protein>
<organism evidence="1 2">
    <name type="scientific">Alkaliphilus metalliredigens (strain QYMF)</name>
    <dbReference type="NCBI Taxonomy" id="293826"/>
    <lineage>
        <taxon>Bacteria</taxon>
        <taxon>Bacillati</taxon>
        <taxon>Bacillota</taxon>
        <taxon>Clostridia</taxon>
        <taxon>Peptostreptococcales</taxon>
        <taxon>Natronincolaceae</taxon>
        <taxon>Alkaliphilus</taxon>
    </lineage>
</organism>
<dbReference type="HOGENOM" id="CLU_155828_0_0_9"/>
<dbReference type="OrthoDB" id="9810781at2"/>
<evidence type="ECO:0008006" key="3">
    <source>
        <dbReference type="Google" id="ProtNLM"/>
    </source>
</evidence>
<dbReference type="SUPFAM" id="SSF54913">
    <property type="entry name" value="GlnB-like"/>
    <property type="match status" value="1"/>
</dbReference>
<gene>
    <name evidence="1" type="ordered locus">Amet_4778</name>
</gene>
<evidence type="ECO:0000313" key="1">
    <source>
        <dbReference type="EMBL" id="ABR50844.1"/>
    </source>
</evidence>
<proteinExistence type="predicted"/>
<sequence length="117" mass="13140">MHLLIAIINNPDYVIDILDEFYKVDVRGATVMDSKGMAHIIADHIPFFARFAEFGKDPSFNKTIFVVIDSDESRKKAIDAIERIVGDLNKPDTGIVMTIPIDFCKGLVKTEGDELLR</sequence>